<dbReference type="RefSeq" id="WP_164438057.1">
    <property type="nucleotide sequence ID" value="NZ_JAAGMD010000138.1"/>
</dbReference>
<name>A0A6G3QQI9_9ACTN</name>
<gene>
    <name evidence="1" type="ORF">G3I53_05140</name>
</gene>
<comment type="caution">
    <text evidence="1">The sequence shown here is derived from an EMBL/GenBank/DDBJ whole genome shotgun (WGS) entry which is preliminary data.</text>
</comment>
<proteinExistence type="predicted"/>
<protein>
    <submittedName>
        <fullName evidence="1">Uncharacterized protein</fullName>
    </submittedName>
</protein>
<accession>A0A6G3QQI9</accession>
<organism evidence="1">
    <name type="scientific">Streptomyces sp. SID14436</name>
    <dbReference type="NCBI Taxonomy" id="2706070"/>
    <lineage>
        <taxon>Bacteria</taxon>
        <taxon>Bacillati</taxon>
        <taxon>Actinomycetota</taxon>
        <taxon>Actinomycetes</taxon>
        <taxon>Kitasatosporales</taxon>
        <taxon>Streptomycetaceae</taxon>
        <taxon>Streptomyces</taxon>
    </lineage>
</organism>
<dbReference type="AlphaFoldDB" id="A0A6G3QQI9"/>
<reference evidence="1" key="1">
    <citation type="submission" date="2020-01" db="EMBL/GenBank/DDBJ databases">
        <title>Insect and environment-associated Actinomycetes.</title>
        <authorList>
            <person name="Currrie C."/>
            <person name="Chevrette M."/>
            <person name="Carlson C."/>
            <person name="Stubbendieck R."/>
            <person name="Wendt-Pienkowski E."/>
        </authorList>
    </citation>
    <scope>NUCLEOTIDE SEQUENCE</scope>
    <source>
        <strain evidence="1">SID14436</strain>
    </source>
</reference>
<evidence type="ECO:0000313" key="1">
    <source>
        <dbReference type="EMBL" id="NEA85450.1"/>
    </source>
</evidence>
<sequence>MRRVVRGFWGPRQESAEELAARWCTTLEHLARLLPTAGAAVPASDTAPGAPAGGGPLTIWRTVPASGRPADVLRLPHPDRAAPGEEFRESLLRAVRSAQEDDGWSAADGTSLRLLADTSDGRRVEVAGLAGGTPEFLLQSLVATFVVPDDEPLPGAGLLAAVAEAWDPDYGDVGDRAVTAALKKEAGFRTGTPSVGPVAYLSPGRAALVPEEWAARGRRLPGGGLLLELADPGDTAEVVRAHRALKDAGALEPLPRPMDRPAL</sequence>
<dbReference type="EMBL" id="JAAGMD010000138">
    <property type="protein sequence ID" value="NEA85450.1"/>
    <property type="molecule type" value="Genomic_DNA"/>
</dbReference>